<gene>
    <name evidence="1" type="ORF">BD289DRAFT_437613</name>
</gene>
<dbReference type="Proteomes" id="UP000241462">
    <property type="component" value="Unassembled WGS sequence"/>
</dbReference>
<proteinExistence type="predicted"/>
<sequence length="154" mass="17743">MPLSQRSRVAGFLSAFHPRVLYIIKHGNNSKISSKLHYYSISRQAKSFHKALKKKDYHPRLHLGEHNCRMIIIFDILYPGYDSKNAHLRECNQLPVLAAFIDSKEVRYITVCDTRRQGMLSRRRDQCRNVGIIGPNNLVTSSPSELVPNTSEKH</sequence>
<name>A0A2T3A3Q2_9PEZI</name>
<dbReference type="EMBL" id="KZ678480">
    <property type="protein sequence ID" value="PSR82314.1"/>
    <property type="molecule type" value="Genomic_DNA"/>
</dbReference>
<protein>
    <submittedName>
        <fullName evidence="1">Uncharacterized protein</fullName>
    </submittedName>
</protein>
<evidence type="ECO:0000313" key="2">
    <source>
        <dbReference type="Proteomes" id="UP000241462"/>
    </source>
</evidence>
<evidence type="ECO:0000313" key="1">
    <source>
        <dbReference type="EMBL" id="PSR82314.1"/>
    </source>
</evidence>
<organism evidence="1 2">
    <name type="scientific">Coniella lustricola</name>
    <dbReference type="NCBI Taxonomy" id="2025994"/>
    <lineage>
        <taxon>Eukaryota</taxon>
        <taxon>Fungi</taxon>
        <taxon>Dikarya</taxon>
        <taxon>Ascomycota</taxon>
        <taxon>Pezizomycotina</taxon>
        <taxon>Sordariomycetes</taxon>
        <taxon>Sordariomycetidae</taxon>
        <taxon>Diaporthales</taxon>
        <taxon>Schizoparmaceae</taxon>
        <taxon>Coniella</taxon>
    </lineage>
</organism>
<dbReference type="AlphaFoldDB" id="A0A2T3A3Q2"/>
<keyword evidence="2" id="KW-1185">Reference proteome</keyword>
<dbReference type="InParanoid" id="A0A2T3A3Q2"/>
<accession>A0A2T3A3Q2</accession>
<reference evidence="1 2" key="1">
    <citation type="journal article" date="2018" name="Mycol. Prog.">
        <title>Coniella lustricola, a new species from submerged detritus.</title>
        <authorList>
            <person name="Raudabaugh D.B."/>
            <person name="Iturriaga T."/>
            <person name="Carver A."/>
            <person name="Mondo S."/>
            <person name="Pangilinan J."/>
            <person name="Lipzen A."/>
            <person name="He G."/>
            <person name="Amirebrahimi M."/>
            <person name="Grigoriev I.V."/>
            <person name="Miller A.N."/>
        </authorList>
    </citation>
    <scope>NUCLEOTIDE SEQUENCE [LARGE SCALE GENOMIC DNA]</scope>
    <source>
        <strain evidence="1 2">B22-T-1</strain>
    </source>
</reference>